<dbReference type="Proteomes" id="UP000318288">
    <property type="component" value="Unassembled WGS sequence"/>
</dbReference>
<comment type="caution">
    <text evidence="1">The sequence shown here is derived from an EMBL/GenBank/DDBJ whole genome shotgun (WGS) entry which is preliminary data.</text>
</comment>
<evidence type="ECO:0000313" key="1">
    <source>
        <dbReference type="EMBL" id="TWU56792.1"/>
    </source>
</evidence>
<name>A0A5C6F749_9BACT</name>
<dbReference type="AlphaFoldDB" id="A0A5C6F749"/>
<dbReference type="EMBL" id="SJPW01000003">
    <property type="protein sequence ID" value="TWU56792.1"/>
    <property type="molecule type" value="Genomic_DNA"/>
</dbReference>
<gene>
    <name evidence="1" type="ORF">Poly51_27090</name>
</gene>
<organism evidence="1 2">
    <name type="scientific">Rubripirellula tenax</name>
    <dbReference type="NCBI Taxonomy" id="2528015"/>
    <lineage>
        <taxon>Bacteria</taxon>
        <taxon>Pseudomonadati</taxon>
        <taxon>Planctomycetota</taxon>
        <taxon>Planctomycetia</taxon>
        <taxon>Pirellulales</taxon>
        <taxon>Pirellulaceae</taxon>
        <taxon>Rubripirellula</taxon>
    </lineage>
</organism>
<accession>A0A5C6F749</accession>
<protein>
    <submittedName>
        <fullName evidence="1">Uncharacterized protein</fullName>
    </submittedName>
</protein>
<reference evidence="1 2" key="1">
    <citation type="submission" date="2019-02" db="EMBL/GenBank/DDBJ databases">
        <title>Deep-cultivation of Planctomycetes and their phenomic and genomic characterization uncovers novel biology.</title>
        <authorList>
            <person name="Wiegand S."/>
            <person name="Jogler M."/>
            <person name="Boedeker C."/>
            <person name="Pinto D."/>
            <person name="Vollmers J."/>
            <person name="Rivas-Marin E."/>
            <person name="Kohn T."/>
            <person name="Peeters S.H."/>
            <person name="Heuer A."/>
            <person name="Rast P."/>
            <person name="Oberbeckmann S."/>
            <person name="Bunk B."/>
            <person name="Jeske O."/>
            <person name="Meyerdierks A."/>
            <person name="Storesund J.E."/>
            <person name="Kallscheuer N."/>
            <person name="Luecker S."/>
            <person name="Lage O.M."/>
            <person name="Pohl T."/>
            <person name="Merkel B.J."/>
            <person name="Hornburger P."/>
            <person name="Mueller R.-W."/>
            <person name="Bruemmer F."/>
            <person name="Labrenz M."/>
            <person name="Spormann A.M."/>
            <person name="Op Den Camp H."/>
            <person name="Overmann J."/>
            <person name="Amann R."/>
            <person name="Jetten M.S.M."/>
            <person name="Mascher T."/>
            <person name="Medema M.H."/>
            <person name="Devos D.P."/>
            <person name="Kaster A.-K."/>
            <person name="Ovreas L."/>
            <person name="Rohde M."/>
            <person name="Galperin M.Y."/>
            <person name="Jogler C."/>
        </authorList>
    </citation>
    <scope>NUCLEOTIDE SEQUENCE [LARGE SCALE GENOMIC DNA]</scope>
    <source>
        <strain evidence="1 2">Poly51</strain>
    </source>
</reference>
<proteinExistence type="predicted"/>
<keyword evidence="2" id="KW-1185">Reference proteome</keyword>
<evidence type="ECO:0000313" key="2">
    <source>
        <dbReference type="Proteomes" id="UP000318288"/>
    </source>
</evidence>
<sequence>MQNDWNHSLFAEQFALNANALATEWLYCGVSVDRDTQTRKWFRFYENRKSTILKTEAIAGAR</sequence>